<dbReference type="PANTHER" id="PTHR43809">
    <property type="entry name" value="NITRITE REDUCTASE (NADH) LARGE SUBUNIT"/>
    <property type="match status" value="1"/>
</dbReference>
<evidence type="ECO:0000256" key="6">
    <source>
        <dbReference type="ARBA" id="ARBA00023014"/>
    </source>
</evidence>
<dbReference type="PROSITE" id="PS00365">
    <property type="entry name" value="NIR_SIR"/>
    <property type="match status" value="1"/>
</dbReference>
<dbReference type="eggNOG" id="COG1251">
    <property type="taxonomic scope" value="Bacteria"/>
</dbReference>
<dbReference type="InterPro" id="IPR052034">
    <property type="entry name" value="NasD-like"/>
</dbReference>
<name>A0A0B0EM17_9BACT</name>
<reference evidence="9 10" key="1">
    <citation type="submission" date="2014-10" db="EMBL/GenBank/DDBJ databases">
        <title>Draft genome of anammox bacterium scalindua brodae, obtained using differential coverage binning of sequence data from two enrichment reactors.</title>
        <authorList>
            <person name="Speth D.R."/>
            <person name="Russ L."/>
            <person name="Kartal B."/>
            <person name="Op den Camp H.J."/>
            <person name="Dutilh B.E."/>
            <person name="Jetten M.S."/>
        </authorList>
    </citation>
    <scope>NUCLEOTIDE SEQUENCE [LARGE SCALE GENOMIC DNA]</scope>
    <source>
        <strain evidence="9">RU1</strain>
    </source>
</reference>
<evidence type="ECO:0000259" key="8">
    <source>
        <dbReference type="Pfam" id="PF03460"/>
    </source>
</evidence>
<evidence type="ECO:0000256" key="4">
    <source>
        <dbReference type="ARBA" id="ARBA00023002"/>
    </source>
</evidence>
<proteinExistence type="predicted"/>
<keyword evidence="1" id="KW-0004">4Fe-4S</keyword>
<protein>
    <submittedName>
        <fullName evidence="9">Nitrite and sulphite reductase 4Fe-4S subunit</fullName>
    </submittedName>
</protein>
<evidence type="ECO:0000256" key="1">
    <source>
        <dbReference type="ARBA" id="ARBA00022485"/>
    </source>
</evidence>
<dbReference type="InterPro" id="IPR006067">
    <property type="entry name" value="NO2/SO3_Rdtase_4Fe4S_dom"/>
</dbReference>
<dbReference type="GO" id="GO:0016491">
    <property type="term" value="F:oxidoreductase activity"/>
    <property type="evidence" value="ECO:0007669"/>
    <property type="project" value="UniProtKB-KW"/>
</dbReference>
<dbReference type="InterPro" id="IPR005117">
    <property type="entry name" value="NiRdtase/SiRdtase_haem-b_fer"/>
</dbReference>
<dbReference type="InterPro" id="IPR045854">
    <property type="entry name" value="NO2/SO3_Rdtase_4Fe4S_sf"/>
</dbReference>
<dbReference type="Pfam" id="PF03460">
    <property type="entry name" value="NIR_SIR_ferr"/>
    <property type="match status" value="1"/>
</dbReference>
<keyword evidence="5" id="KW-0408">Iron</keyword>
<dbReference type="Gene3D" id="3.30.413.10">
    <property type="entry name" value="Sulfite Reductase Hemoprotein, domain 1"/>
    <property type="match status" value="1"/>
</dbReference>
<accession>A0A0B0EM17</accession>
<sequence length="268" mass="29443">METTAIPDPKLRQETIQRKKQPGYRCLGKQRDGNYSLCIGVPTGCFTAAQFRKISDIIEKFATVGHLSTAQSLIVVGIPEHKYYDAKRAVLDAGFEIRSIGKDVRQVKSCTGADFSPFGLQRTMPLATELENMFRGLPTPMKFKVSVSGCPNCCANTKLNDFGIHGTVDGWKVFVGGKMGATPVIAEELASGVQPDDVPKYLAAVLRVYKKEAQPNERLAKTISRVGFETFRANVLSMLDTPFDDLIRSAKEAHEKAATHHCMGSLEN</sequence>
<dbReference type="EMBL" id="JRYO01000081">
    <property type="protein sequence ID" value="KHE93046.1"/>
    <property type="molecule type" value="Genomic_DNA"/>
</dbReference>
<evidence type="ECO:0000256" key="3">
    <source>
        <dbReference type="ARBA" id="ARBA00022723"/>
    </source>
</evidence>
<dbReference type="GO" id="GO:0020037">
    <property type="term" value="F:heme binding"/>
    <property type="evidence" value="ECO:0007669"/>
    <property type="project" value="InterPro"/>
</dbReference>
<keyword evidence="4" id="KW-0560">Oxidoreductase</keyword>
<dbReference type="SUPFAM" id="SSF55124">
    <property type="entry name" value="Nitrite/Sulfite reductase N-terminal domain-like"/>
    <property type="match status" value="1"/>
</dbReference>
<keyword evidence="6" id="KW-0411">Iron-sulfur</keyword>
<dbReference type="SUPFAM" id="SSF56014">
    <property type="entry name" value="Nitrite and sulphite reductase 4Fe-4S domain-like"/>
    <property type="match status" value="1"/>
</dbReference>
<keyword evidence="3" id="KW-0479">Metal-binding</keyword>
<dbReference type="GO" id="GO:0046872">
    <property type="term" value="F:metal ion binding"/>
    <property type="evidence" value="ECO:0007669"/>
    <property type="project" value="UniProtKB-KW"/>
</dbReference>
<dbReference type="PANTHER" id="PTHR43809:SF1">
    <property type="entry name" value="NITRITE REDUCTASE (NADH) LARGE SUBUNIT"/>
    <property type="match status" value="1"/>
</dbReference>
<evidence type="ECO:0000256" key="2">
    <source>
        <dbReference type="ARBA" id="ARBA00022617"/>
    </source>
</evidence>
<organism evidence="9 10">
    <name type="scientific">Candidatus Scalindua brodae</name>
    <dbReference type="NCBI Taxonomy" id="237368"/>
    <lineage>
        <taxon>Bacteria</taxon>
        <taxon>Pseudomonadati</taxon>
        <taxon>Planctomycetota</taxon>
        <taxon>Candidatus Brocadiia</taxon>
        <taxon>Candidatus Brocadiales</taxon>
        <taxon>Candidatus Scalinduaceae</taxon>
        <taxon>Candidatus Scalindua</taxon>
    </lineage>
</organism>
<evidence type="ECO:0000259" key="7">
    <source>
        <dbReference type="Pfam" id="PF01077"/>
    </source>
</evidence>
<keyword evidence="2" id="KW-0349">Heme</keyword>
<dbReference type="AlphaFoldDB" id="A0A0B0EM17"/>
<gene>
    <name evidence="9" type="ORF">SCABRO_01209</name>
</gene>
<feature type="domain" description="Nitrite/sulphite reductase 4Fe-4S" evidence="7">
    <location>
        <begin position="101"/>
        <end position="238"/>
    </location>
</feature>
<dbReference type="InterPro" id="IPR006066">
    <property type="entry name" value="NO2/SO3_Rdtase_FeS/sirohaem_BS"/>
</dbReference>
<comment type="caution">
    <text evidence="9">The sequence shown here is derived from an EMBL/GenBank/DDBJ whole genome shotgun (WGS) entry which is preliminary data.</text>
</comment>
<dbReference type="Pfam" id="PF01077">
    <property type="entry name" value="NIR_SIR"/>
    <property type="match status" value="1"/>
</dbReference>
<dbReference type="Proteomes" id="UP000030652">
    <property type="component" value="Unassembled WGS sequence"/>
</dbReference>
<evidence type="ECO:0000256" key="5">
    <source>
        <dbReference type="ARBA" id="ARBA00023004"/>
    </source>
</evidence>
<evidence type="ECO:0000313" key="10">
    <source>
        <dbReference type="Proteomes" id="UP000030652"/>
    </source>
</evidence>
<evidence type="ECO:0000313" key="9">
    <source>
        <dbReference type="EMBL" id="KHE93046.1"/>
    </source>
</evidence>
<dbReference type="InterPro" id="IPR036136">
    <property type="entry name" value="Nit/Sulf_reduc_fer-like_dom_sf"/>
</dbReference>
<feature type="domain" description="Nitrite/Sulfite reductase ferredoxin-like" evidence="8">
    <location>
        <begin position="29"/>
        <end position="82"/>
    </location>
</feature>
<dbReference type="GO" id="GO:0051539">
    <property type="term" value="F:4 iron, 4 sulfur cluster binding"/>
    <property type="evidence" value="ECO:0007669"/>
    <property type="project" value="UniProtKB-KW"/>
</dbReference>